<evidence type="ECO:0000313" key="1">
    <source>
        <dbReference type="EMBL" id="ASP19113.1"/>
    </source>
</evidence>
<name>A0A222DYX2_9RHOB</name>
<protein>
    <submittedName>
        <fullName evidence="1">Uncharacterized protein</fullName>
    </submittedName>
</protein>
<gene>
    <name evidence="1" type="ORF">ANTHELSMS3_00392</name>
</gene>
<dbReference type="Proteomes" id="UP000203589">
    <property type="component" value="Chromosome"/>
</dbReference>
<evidence type="ECO:0000313" key="2">
    <source>
        <dbReference type="Proteomes" id="UP000203589"/>
    </source>
</evidence>
<sequence length="76" mass="8598">MRTSGVRSFFGPETTIEYRPNAKMVLPSDSTWQRFRILLDWLTRSELHASTPESKAATSCVVLSRASNFNQLTAFS</sequence>
<accession>A0A222DYX2</accession>
<dbReference type="KEGG" id="aht:ANTHELSMS3_00392"/>
<keyword evidence="2" id="KW-1185">Reference proteome</keyword>
<proteinExistence type="predicted"/>
<dbReference type="EMBL" id="CP022540">
    <property type="protein sequence ID" value="ASP19113.1"/>
    <property type="molecule type" value="Genomic_DNA"/>
</dbReference>
<reference evidence="1 2" key="1">
    <citation type="submission" date="2017-07" db="EMBL/GenBank/DDBJ databases">
        <title>Genome Sequence of Antarctobacter heliothermus Strain SMS3 Isolated from a culture of the Diatom Skeletonema marinoi.</title>
        <authorList>
            <person name="Topel M."/>
            <person name="Pinder M.I.M."/>
            <person name="Johansson O.N."/>
            <person name="Kourtchenko O."/>
            <person name="Godhe A."/>
            <person name="Clarke A.K."/>
        </authorList>
    </citation>
    <scope>NUCLEOTIDE SEQUENCE [LARGE SCALE GENOMIC DNA]</scope>
    <source>
        <strain evidence="1 2">SMS3</strain>
    </source>
</reference>
<organism evidence="1 2">
    <name type="scientific">Antarctobacter heliothermus</name>
    <dbReference type="NCBI Taxonomy" id="74033"/>
    <lineage>
        <taxon>Bacteria</taxon>
        <taxon>Pseudomonadati</taxon>
        <taxon>Pseudomonadota</taxon>
        <taxon>Alphaproteobacteria</taxon>
        <taxon>Rhodobacterales</taxon>
        <taxon>Roseobacteraceae</taxon>
        <taxon>Antarctobacter</taxon>
    </lineage>
</organism>
<dbReference type="AlphaFoldDB" id="A0A222DYX2"/>